<evidence type="ECO:0000256" key="4">
    <source>
        <dbReference type="ARBA" id="ARBA00022989"/>
    </source>
</evidence>
<evidence type="ECO:0000313" key="7">
    <source>
        <dbReference type="EMBL" id="MBB6083835.1"/>
    </source>
</evidence>
<proteinExistence type="predicted"/>
<dbReference type="RefSeq" id="WP_151025129.1">
    <property type="nucleotide sequence ID" value="NZ_JACHIB010000010.1"/>
</dbReference>
<dbReference type="GO" id="GO:0005886">
    <property type="term" value="C:plasma membrane"/>
    <property type="evidence" value="ECO:0007669"/>
    <property type="project" value="UniProtKB-SubCell"/>
</dbReference>
<dbReference type="InterPro" id="IPR043428">
    <property type="entry name" value="LivM-like"/>
</dbReference>
<sequence>MTTSTSIGTPSHPQSGTADALGRYRRSARWKPLEYLFWCLPILAYFAFPGNYLLLSQIAITSLFALSLDLIFGYAGIISLGHAAFFGVGAYTVGLLGSNGFGDPLLGLLLAAAIAALLGFLSSFLLLRGSDLSRLMVTLGVALMLYELANKFTSITGGVDGMPGVEVGPILGMFDFDMFGRVGYIYSVIVLFVLFWFARRLVHSPFGQSLRGIRMNTLRMPALGVPVNRRLITVYTIGAGYAGVAGALLAQTNSFVSLDVLSFQRSADLLLILILGGAGHLYGGLLGAIVFVIANYLLSDMNPQYWQFWLGLILVLVVLFARGGILGTARQWIESSRHRAQSRARTESPS</sequence>
<feature type="transmembrane region" description="Helical" evidence="6">
    <location>
        <begin position="105"/>
        <end position="127"/>
    </location>
</feature>
<dbReference type="AlphaFoldDB" id="A0A7W9TN75"/>
<comment type="subcellular location">
    <subcellularLocation>
        <location evidence="1">Cell membrane</location>
        <topology evidence="1">Multi-pass membrane protein</topology>
    </subcellularLocation>
</comment>
<protein>
    <submittedName>
        <fullName evidence="7">Branched-chain amino acid transport system permease protein</fullName>
    </submittedName>
</protein>
<keyword evidence="4 6" id="KW-1133">Transmembrane helix</keyword>
<evidence type="ECO:0000313" key="8">
    <source>
        <dbReference type="Proteomes" id="UP000541136"/>
    </source>
</evidence>
<feature type="transmembrane region" description="Helical" evidence="6">
    <location>
        <begin position="232"/>
        <end position="250"/>
    </location>
</feature>
<dbReference type="PANTHER" id="PTHR30482">
    <property type="entry name" value="HIGH-AFFINITY BRANCHED-CHAIN AMINO ACID TRANSPORT SYSTEM PERMEASE"/>
    <property type="match status" value="1"/>
</dbReference>
<feature type="transmembrane region" description="Helical" evidence="6">
    <location>
        <begin position="306"/>
        <end position="329"/>
    </location>
</feature>
<name>A0A7W9TN75_CASDE</name>
<feature type="transmembrane region" description="Helical" evidence="6">
    <location>
        <begin position="178"/>
        <end position="198"/>
    </location>
</feature>
<evidence type="ECO:0000256" key="3">
    <source>
        <dbReference type="ARBA" id="ARBA00022692"/>
    </source>
</evidence>
<evidence type="ECO:0000256" key="5">
    <source>
        <dbReference type="ARBA" id="ARBA00023136"/>
    </source>
</evidence>
<dbReference type="InterPro" id="IPR001851">
    <property type="entry name" value="ABC_transp_permease"/>
</dbReference>
<dbReference type="EMBL" id="JACHIB010000010">
    <property type="protein sequence ID" value="MBB6083835.1"/>
    <property type="molecule type" value="Genomic_DNA"/>
</dbReference>
<keyword evidence="5 6" id="KW-0472">Membrane</keyword>
<keyword evidence="3 6" id="KW-0812">Transmembrane</keyword>
<evidence type="ECO:0000256" key="2">
    <source>
        <dbReference type="ARBA" id="ARBA00022475"/>
    </source>
</evidence>
<reference evidence="7 8" key="1">
    <citation type="submission" date="2020-08" db="EMBL/GenBank/DDBJ databases">
        <title>Genomic Encyclopedia of Type Strains, Phase IV (KMG-IV): sequencing the most valuable type-strain genomes for metagenomic binning, comparative biology and taxonomic classification.</title>
        <authorList>
            <person name="Goeker M."/>
        </authorList>
    </citation>
    <scope>NUCLEOTIDE SEQUENCE [LARGE SCALE GENOMIC DNA]</scope>
    <source>
        <strain evidence="7 8">DSM 12141</strain>
    </source>
</reference>
<comment type="caution">
    <text evidence="7">The sequence shown here is derived from an EMBL/GenBank/DDBJ whole genome shotgun (WGS) entry which is preliminary data.</text>
</comment>
<dbReference type="CDD" id="cd06581">
    <property type="entry name" value="TM_PBP1_LivM_like"/>
    <property type="match status" value="1"/>
</dbReference>
<dbReference type="Proteomes" id="UP000541136">
    <property type="component" value="Unassembled WGS sequence"/>
</dbReference>
<keyword evidence="2" id="KW-1003">Cell membrane</keyword>
<evidence type="ECO:0000256" key="1">
    <source>
        <dbReference type="ARBA" id="ARBA00004651"/>
    </source>
</evidence>
<gene>
    <name evidence="7" type="ORF">HNR28_001880</name>
</gene>
<feature type="transmembrane region" description="Helical" evidence="6">
    <location>
        <begin position="62"/>
        <end position="85"/>
    </location>
</feature>
<dbReference type="GO" id="GO:0015658">
    <property type="term" value="F:branched-chain amino acid transmembrane transporter activity"/>
    <property type="evidence" value="ECO:0007669"/>
    <property type="project" value="InterPro"/>
</dbReference>
<evidence type="ECO:0000256" key="6">
    <source>
        <dbReference type="SAM" id="Phobius"/>
    </source>
</evidence>
<dbReference type="Pfam" id="PF02653">
    <property type="entry name" value="BPD_transp_2"/>
    <property type="match status" value="1"/>
</dbReference>
<feature type="transmembrane region" description="Helical" evidence="6">
    <location>
        <begin position="270"/>
        <end position="294"/>
    </location>
</feature>
<accession>A0A7W9TN75</accession>
<feature type="transmembrane region" description="Helical" evidence="6">
    <location>
        <begin position="35"/>
        <end position="55"/>
    </location>
</feature>
<organism evidence="7 8">
    <name type="scientific">Castellaniella defragrans</name>
    <name type="common">Alcaligenes defragrans</name>
    <dbReference type="NCBI Taxonomy" id="75697"/>
    <lineage>
        <taxon>Bacteria</taxon>
        <taxon>Pseudomonadati</taxon>
        <taxon>Pseudomonadota</taxon>
        <taxon>Betaproteobacteria</taxon>
        <taxon>Burkholderiales</taxon>
        <taxon>Alcaligenaceae</taxon>
        <taxon>Castellaniella</taxon>
    </lineage>
</organism>
<dbReference type="PANTHER" id="PTHR30482:SF17">
    <property type="entry name" value="ABC TRANSPORTER ATP-BINDING PROTEIN"/>
    <property type="match status" value="1"/>
</dbReference>